<dbReference type="PROSITE" id="PS50001">
    <property type="entry name" value="SH2"/>
    <property type="match status" value="1"/>
</dbReference>
<keyword evidence="7" id="KW-1185">Reference proteome</keyword>
<dbReference type="Proteomes" id="UP000324091">
    <property type="component" value="Chromosome 2"/>
</dbReference>
<dbReference type="InterPro" id="IPR000980">
    <property type="entry name" value="SH2"/>
</dbReference>
<organism evidence="6 7">
    <name type="scientific">Takifugu flavidus</name>
    <name type="common">sansaifugu</name>
    <dbReference type="NCBI Taxonomy" id="433684"/>
    <lineage>
        <taxon>Eukaryota</taxon>
        <taxon>Metazoa</taxon>
        <taxon>Chordata</taxon>
        <taxon>Craniata</taxon>
        <taxon>Vertebrata</taxon>
        <taxon>Euteleostomi</taxon>
        <taxon>Actinopterygii</taxon>
        <taxon>Neopterygii</taxon>
        <taxon>Teleostei</taxon>
        <taxon>Neoteleostei</taxon>
        <taxon>Acanthomorphata</taxon>
        <taxon>Eupercaria</taxon>
        <taxon>Tetraodontiformes</taxon>
        <taxon>Tetradontoidea</taxon>
        <taxon>Tetraodontidae</taxon>
        <taxon>Takifugu</taxon>
    </lineage>
</organism>
<dbReference type="GO" id="GO:0035556">
    <property type="term" value="P:intracellular signal transduction"/>
    <property type="evidence" value="ECO:0007669"/>
    <property type="project" value="InterPro"/>
</dbReference>
<feature type="region of interest" description="Disordered" evidence="3">
    <location>
        <begin position="87"/>
        <end position="124"/>
    </location>
</feature>
<evidence type="ECO:0000256" key="3">
    <source>
        <dbReference type="SAM" id="MobiDB-lite"/>
    </source>
</evidence>
<evidence type="ECO:0000313" key="6">
    <source>
        <dbReference type="EMBL" id="TWW67805.1"/>
    </source>
</evidence>
<dbReference type="Gene3D" id="3.30.505.10">
    <property type="entry name" value="SH2 domain"/>
    <property type="match status" value="1"/>
</dbReference>
<feature type="domain" description="SH2" evidence="5">
    <location>
        <begin position="477"/>
        <end position="522"/>
    </location>
</feature>
<dbReference type="InterPro" id="IPR011993">
    <property type="entry name" value="PH-like_dom_sf"/>
</dbReference>
<name>A0A5C6NLP2_9TELE</name>
<dbReference type="SMART" id="SM00462">
    <property type="entry name" value="PTB"/>
    <property type="match status" value="1"/>
</dbReference>
<dbReference type="AlphaFoldDB" id="A0A5C6NLP2"/>
<reference evidence="6 7" key="1">
    <citation type="submission" date="2019-04" db="EMBL/GenBank/DDBJ databases">
        <title>Chromosome genome assembly for Takifugu flavidus.</title>
        <authorList>
            <person name="Xiao S."/>
        </authorList>
    </citation>
    <scope>NUCLEOTIDE SEQUENCE [LARGE SCALE GENOMIC DNA]</scope>
    <source>
        <strain evidence="6">HTHZ2018</strain>
        <tissue evidence="6">Muscle</tissue>
    </source>
</reference>
<dbReference type="InterPro" id="IPR006020">
    <property type="entry name" value="PTB/PI_dom"/>
</dbReference>
<evidence type="ECO:0000259" key="4">
    <source>
        <dbReference type="PROSITE" id="PS01179"/>
    </source>
</evidence>
<dbReference type="CDD" id="cd01209">
    <property type="entry name" value="PTB_Shc"/>
    <property type="match status" value="1"/>
</dbReference>
<dbReference type="EMBL" id="RHFK02000012">
    <property type="protein sequence ID" value="TWW67805.1"/>
    <property type="molecule type" value="Genomic_DNA"/>
</dbReference>
<feature type="domain" description="PID" evidence="4">
    <location>
        <begin position="201"/>
        <end position="370"/>
    </location>
</feature>
<comment type="caution">
    <text evidence="6">The sequence shown here is derived from an EMBL/GenBank/DDBJ whole genome shotgun (WGS) entry which is preliminary data.</text>
</comment>
<proteinExistence type="predicted"/>
<keyword evidence="1 2" id="KW-0727">SH2 domain</keyword>
<evidence type="ECO:0000313" key="7">
    <source>
        <dbReference type="Proteomes" id="UP000324091"/>
    </source>
</evidence>
<dbReference type="PANTHER" id="PTHR10337">
    <property type="entry name" value="SHC TRANSFORMING PROTEIN"/>
    <property type="match status" value="1"/>
</dbReference>
<dbReference type="InterPro" id="IPR006019">
    <property type="entry name" value="PID_Shc-like"/>
</dbReference>
<evidence type="ECO:0000256" key="1">
    <source>
        <dbReference type="ARBA" id="ARBA00022999"/>
    </source>
</evidence>
<sequence>MKAAQIKCASGRKKGRTYRDDGTVSRMSAAEQTGPCSPEESHTGMLRRTKYSRLRNDSLTSLEDRPQRVLSLKRDLCLDSDFALLDPGTPDHHEGSNPHMGNTGPQSGPRGQTTRDQTTCGHADGTDWDWRSGCRLCKPPSFPEPPSSGPSALSCTKRPISLQRMTSLPSELGCSCSRHGAGPRCLEAAAGDLTTVQTAPGSVHHNLKYLGNVEVTKSMRTLDSETRIQLTREAISRLCERTSVTAAVKMKRPGPKQPSSVLGGTNLQFSGTSVVLSVSADSLSLIAASSLQVLNFDPAKKIARHPMQTISFASGGDPEMADYIAYVAKDIFSLRACHILECPRGRASEVINSIGQAFESRFRRVLSHRPALFSPNTRPVVRMCHKRRTEDTNTDQKAKLEGEIGQSCDYYNLFLETAPPAGHSEHLQLTKDKNKLSIGIQKVSLYENCPAEGTSALPADSGESQAAAEELIQDQSWFQGRFGRHRAEAVLTCAGDFMVRERSSASSQCMLGGVEEGTAHRH</sequence>
<gene>
    <name evidence="6" type="ORF">D4764_02G0008460</name>
</gene>
<dbReference type="GO" id="GO:0007169">
    <property type="term" value="P:cell surface receptor protein tyrosine kinase signaling pathway"/>
    <property type="evidence" value="ECO:0007669"/>
    <property type="project" value="TreeGrafter"/>
</dbReference>
<dbReference type="GO" id="GO:0030971">
    <property type="term" value="F:receptor tyrosine kinase binding"/>
    <property type="evidence" value="ECO:0007669"/>
    <property type="project" value="TreeGrafter"/>
</dbReference>
<feature type="compositionally biased region" description="Polar residues" evidence="3">
    <location>
        <begin position="99"/>
        <end position="120"/>
    </location>
</feature>
<evidence type="ECO:0000259" key="5">
    <source>
        <dbReference type="PROSITE" id="PS50001"/>
    </source>
</evidence>
<dbReference type="SUPFAM" id="SSF50729">
    <property type="entry name" value="PH domain-like"/>
    <property type="match status" value="1"/>
</dbReference>
<dbReference type="PRINTS" id="PR00629">
    <property type="entry name" value="SHCPIDOMAIN"/>
</dbReference>
<dbReference type="InterPro" id="IPR036860">
    <property type="entry name" value="SH2_dom_sf"/>
</dbReference>
<dbReference type="PROSITE" id="PS01179">
    <property type="entry name" value="PID"/>
    <property type="match status" value="1"/>
</dbReference>
<evidence type="ECO:0000256" key="2">
    <source>
        <dbReference type="PROSITE-ProRule" id="PRU00191"/>
    </source>
</evidence>
<dbReference type="Gene3D" id="2.30.29.30">
    <property type="entry name" value="Pleckstrin-homology domain (PH domain)/Phosphotyrosine-binding domain (PTB)"/>
    <property type="match status" value="1"/>
</dbReference>
<dbReference type="SUPFAM" id="SSF55550">
    <property type="entry name" value="SH2 domain"/>
    <property type="match status" value="1"/>
</dbReference>
<feature type="region of interest" description="Disordered" evidence="3">
    <location>
        <begin position="1"/>
        <end position="50"/>
    </location>
</feature>
<dbReference type="GO" id="GO:0005886">
    <property type="term" value="C:plasma membrane"/>
    <property type="evidence" value="ECO:0007669"/>
    <property type="project" value="TreeGrafter"/>
</dbReference>
<accession>A0A5C6NLP2</accession>
<protein>
    <submittedName>
        <fullName evidence="6">SHC-transforming protein 1</fullName>
    </submittedName>
</protein>
<dbReference type="PANTHER" id="PTHR10337:SF12">
    <property type="entry name" value="SHC-TRANSFORMING PROTEIN 4"/>
    <property type="match status" value="1"/>
</dbReference>
<dbReference type="InterPro" id="IPR051235">
    <property type="entry name" value="CEP152/SHC-Transforming"/>
</dbReference>
<dbReference type="Pfam" id="PF00640">
    <property type="entry name" value="PID"/>
    <property type="match status" value="1"/>
</dbReference>